<reference evidence="1 2" key="1">
    <citation type="journal article" date="2018" name="Sci. Rep.">
        <title>Genomic signatures of local adaptation to the degree of environmental predictability in rotifers.</title>
        <authorList>
            <person name="Franch-Gras L."/>
            <person name="Hahn C."/>
            <person name="Garcia-Roger E.M."/>
            <person name="Carmona M.J."/>
            <person name="Serra M."/>
            <person name="Gomez A."/>
        </authorList>
    </citation>
    <scope>NUCLEOTIDE SEQUENCE [LARGE SCALE GENOMIC DNA]</scope>
    <source>
        <strain evidence="1">HYR1</strain>
    </source>
</reference>
<proteinExistence type="predicted"/>
<accession>A0A3M7RXZ5</accession>
<name>A0A3M7RXZ5_BRAPC</name>
<evidence type="ECO:0000313" key="2">
    <source>
        <dbReference type="Proteomes" id="UP000276133"/>
    </source>
</evidence>
<comment type="caution">
    <text evidence="1">The sequence shown here is derived from an EMBL/GenBank/DDBJ whole genome shotgun (WGS) entry which is preliminary data.</text>
</comment>
<keyword evidence="2" id="KW-1185">Reference proteome</keyword>
<evidence type="ECO:0000313" key="1">
    <source>
        <dbReference type="EMBL" id="RNA28352.1"/>
    </source>
</evidence>
<dbReference type="Proteomes" id="UP000276133">
    <property type="component" value="Unassembled WGS sequence"/>
</dbReference>
<sequence length="69" mass="8476">MRFLGFFKIYNYLNKNCFKINKLITVTVYCQSFMQRKEHFKNKKRVMSKTYTHQDYEKTTPGTHLFLII</sequence>
<gene>
    <name evidence="1" type="ORF">BpHYR1_029499</name>
</gene>
<dbReference type="AlphaFoldDB" id="A0A3M7RXZ5"/>
<organism evidence="1 2">
    <name type="scientific">Brachionus plicatilis</name>
    <name type="common">Marine rotifer</name>
    <name type="synonym">Brachionus muelleri</name>
    <dbReference type="NCBI Taxonomy" id="10195"/>
    <lineage>
        <taxon>Eukaryota</taxon>
        <taxon>Metazoa</taxon>
        <taxon>Spiralia</taxon>
        <taxon>Gnathifera</taxon>
        <taxon>Rotifera</taxon>
        <taxon>Eurotatoria</taxon>
        <taxon>Monogononta</taxon>
        <taxon>Pseudotrocha</taxon>
        <taxon>Ploima</taxon>
        <taxon>Brachionidae</taxon>
        <taxon>Brachionus</taxon>
    </lineage>
</organism>
<dbReference type="EMBL" id="REGN01002402">
    <property type="protein sequence ID" value="RNA28352.1"/>
    <property type="molecule type" value="Genomic_DNA"/>
</dbReference>
<protein>
    <submittedName>
        <fullName evidence="1">Uncharacterized protein</fullName>
    </submittedName>
</protein>